<name>K9VK10_9CYAN</name>
<dbReference type="AlphaFoldDB" id="K9VK10"/>
<evidence type="ECO:0000256" key="1">
    <source>
        <dbReference type="SAM" id="MobiDB-lite"/>
    </source>
</evidence>
<feature type="region of interest" description="Disordered" evidence="1">
    <location>
        <begin position="58"/>
        <end position="79"/>
    </location>
</feature>
<sequence length="79" mass="8658">MIGWLHDRHSVIYAAIFAGIVCATLYRSGFYPNSIARSKVGLLAKTFDWRAIGAIDKQPAPETKADTTSRTPEDFGSTP</sequence>
<accession>K9VK10</accession>
<evidence type="ECO:0000256" key="2">
    <source>
        <dbReference type="SAM" id="Phobius"/>
    </source>
</evidence>
<feature type="transmembrane region" description="Helical" evidence="2">
    <location>
        <begin position="12"/>
        <end position="30"/>
    </location>
</feature>
<dbReference type="Proteomes" id="UP000010478">
    <property type="component" value="Chromosome"/>
</dbReference>
<evidence type="ECO:0000313" key="3">
    <source>
        <dbReference type="EMBL" id="AFZ07859.1"/>
    </source>
</evidence>
<gene>
    <name evidence="3" type="ORF">Osc7112_3489</name>
</gene>
<evidence type="ECO:0000313" key="4">
    <source>
        <dbReference type="Proteomes" id="UP000010478"/>
    </source>
</evidence>
<protein>
    <submittedName>
        <fullName evidence="3">Uncharacterized protein</fullName>
    </submittedName>
</protein>
<keyword evidence="2" id="KW-0472">Membrane</keyword>
<proteinExistence type="predicted"/>
<feature type="compositionally biased region" description="Basic and acidic residues" evidence="1">
    <location>
        <begin position="63"/>
        <end position="73"/>
    </location>
</feature>
<keyword evidence="2" id="KW-0812">Transmembrane</keyword>
<keyword evidence="2" id="KW-1133">Transmembrane helix</keyword>
<dbReference type="HOGENOM" id="CLU_2602635_0_0_3"/>
<dbReference type="STRING" id="179408.Osc7112_3489"/>
<reference evidence="3 4" key="1">
    <citation type="submission" date="2012-05" db="EMBL/GenBank/DDBJ databases">
        <title>Finished chromosome of genome of Oscillatoria sp. PCC 7112.</title>
        <authorList>
            <consortium name="US DOE Joint Genome Institute"/>
            <person name="Gugger M."/>
            <person name="Coursin T."/>
            <person name="Rippka R."/>
            <person name="Tandeau De Marsac N."/>
            <person name="Huntemann M."/>
            <person name="Wei C.-L."/>
            <person name="Han J."/>
            <person name="Detter J.C."/>
            <person name="Han C."/>
            <person name="Tapia R."/>
            <person name="Davenport K."/>
            <person name="Daligault H."/>
            <person name="Erkkila T."/>
            <person name="Gu W."/>
            <person name="Munk A.C.C."/>
            <person name="Teshima H."/>
            <person name="Xu Y."/>
            <person name="Chain P."/>
            <person name="Chen A."/>
            <person name="Krypides N."/>
            <person name="Mavromatis K."/>
            <person name="Markowitz V."/>
            <person name="Szeto E."/>
            <person name="Ivanova N."/>
            <person name="Mikhailova N."/>
            <person name="Ovchinnikova G."/>
            <person name="Pagani I."/>
            <person name="Pati A."/>
            <person name="Goodwin L."/>
            <person name="Peters L."/>
            <person name="Pitluck S."/>
            <person name="Woyke T."/>
            <person name="Kerfeld C."/>
        </authorList>
    </citation>
    <scope>NUCLEOTIDE SEQUENCE [LARGE SCALE GENOMIC DNA]</scope>
    <source>
        <strain evidence="3 4">PCC 7112</strain>
    </source>
</reference>
<dbReference type="EMBL" id="CP003614">
    <property type="protein sequence ID" value="AFZ07859.1"/>
    <property type="molecule type" value="Genomic_DNA"/>
</dbReference>
<keyword evidence="4" id="KW-1185">Reference proteome</keyword>
<dbReference type="KEGG" id="oni:Osc7112_3489"/>
<organism evidence="3 4">
    <name type="scientific">Phormidium nigroviride PCC 7112</name>
    <dbReference type="NCBI Taxonomy" id="179408"/>
    <lineage>
        <taxon>Bacteria</taxon>
        <taxon>Bacillati</taxon>
        <taxon>Cyanobacteriota</taxon>
        <taxon>Cyanophyceae</taxon>
        <taxon>Oscillatoriophycideae</taxon>
        <taxon>Oscillatoriales</taxon>
        <taxon>Oscillatoriaceae</taxon>
        <taxon>Phormidium</taxon>
    </lineage>
</organism>
<dbReference type="RefSeq" id="WP_015177121.1">
    <property type="nucleotide sequence ID" value="NC_019729.1"/>
</dbReference>